<dbReference type="EMBL" id="JAQFWP010000011">
    <property type="protein sequence ID" value="MDA2804459.1"/>
    <property type="molecule type" value="Genomic_DNA"/>
</dbReference>
<sequence>MSPMVRALLRLATPASRCVCGRLINVYRETSCGDCGRPVYSRR</sequence>
<accession>A0ABT4TIC1</accession>
<evidence type="ECO:0000313" key="1">
    <source>
        <dbReference type="EMBL" id="MDA2804459.1"/>
    </source>
</evidence>
<proteinExistence type="predicted"/>
<organism evidence="1 2">
    <name type="scientific">Nocardiopsis suaedae</name>
    <dbReference type="NCBI Taxonomy" id="3018444"/>
    <lineage>
        <taxon>Bacteria</taxon>
        <taxon>Bacillati</taxon>
        <taxon>Actinomycetota</taxon>
        <taxon>Actinomycetes</taxon>
        <taxon>Streptosporangiales</taxon>
        <taxon>Nocardiopsidaceae</taxon>
        <taxon>Nocardiopsis</taxon>
    </lineage>
</organism>
<dbReference type="RefSeq" id="WP_270677005.1">
    <property type="nucleotide sequence ID" value="NZ_JAQFWP010000011.1"/>
</dbReference>
<reference evidence="1" key="1">
    <citation type="submission" date="2023-01" db="EMBL/GenBank/DDBJ databases">
        <title>Draft genome sequence of Nocardiopsis sp. LSu2-4 isolated from halophytes.</title>
        <authorList>
            <person name="Duangmal K."/>
            <person name="Chantavorakit T."/>
        </authorList>
    </citation>
    <scope>NUCLEOTIDE SEQUENCE</scope>
    <source>
        <strain evidence="1">LSu2-4</strain>
    </source>
</reference>
<keyword evidence="2" id="KW-1185">Reference proteome</keyword>
<dbReference type="Proteomes" id="UP001165685">
    <property type="component" value="Unassembled WGS sequence"/>
</dbReference>
<name>A0ABT4TIC1_9ACTN</name>
<protein>
    <submittedName>
        <fullName evidence="1">Uncharacterized protein</fullName>
    </submittedName>
</protein>
<comment type="caution">
    <text evidence="1">The sequence shown here is derived from an EMBL/GenBank/DDBJ whole genome shotgun (WGS) entry which is preliminary data.</text>
</comment>
<gene>
    <name evidence="1" type="ORF">O4U47_08045</name>
</gene>
<evidence type="ECO:0000313" key="2">
    <source>
        <dbReference type="Proteomes" id="UP001165685"/>
    </source>
</evidence>